<evidence type="ECO:0000313" key="5">
    <source>
        <dbReference type="EMBL" id="KIM20399.1"/>
    </source>
</evidence>
<reference evidence="5 6" key="1">
    <citation type="submission" date="2014-04" db="EMBL/GenBank/DDBJ databases">
        <authorList>
            <consortium name="DOE Joint Genome Institute"/>
            <person name="Kuo A."/>
            <person name="Zuccaro A."/>
            <person name="Kohler A."/>
            <person name="Nagy L.G."/>
            <person name="Floudas D."/>
            <person name="Copeland A."/>
            <person name="Barry K.W."/>
            <person name="Cichocki N."/>
            <person name="Veneault-Fourrey C."/>
            <person name="LaButti K."/>
            <person name="Lindquist E.A."/>
            <person name="Lipzen A."/>
            <person name="Lundell T."/>
            <person name="Morin E."/>
            <person name="Murat C."/>
            <person name="Sun H."/>
            <person name="Tunlid A."/>
            <person name="Henrissat B."/>
            <person name="Grigoriev I.V."/>
            <person name="Hibbett D.S."/>
            <person name="Martin F."/>
            <person name="Nordberg H.P."/>
            <person name="Cantor M.N."/>
            <person name="Hua S.X."/>
        </authorList>
    </citation>
    <scope>NUCLEOTIDE SEQUENCE [LARGE SCALE GENOMIC DNA]</scope>
    <source>
        <strain evidence="5 6">MAFF 305830</strain>
    </source>
</reference>
<dbReference type="Pfam" id="PF20789">
    <property type="entry name" value="4HBT_3C"/>
    <property type="match status" value="1"/>
</dbReference>
<reference evidence="6" key="2">
    <citation type="submission" date="2015-01" db="EMBL/GenBank/DDBJ databases">
        <title>Evolutionary Origins and Diversification of the Mycorrhizal Mutualists.</title>
        <authorList>
            <consortium name="DOE Joint Genome Institute"/>
            <consortium name="Mycorrhizal Genomics Consortium"/>
            <person name="Kohler A."/>
            <person name="Kuo A."/>
            <person name="Nagy L.G."/>
            <person name="Floudas D."/>
            <person name="Copeland A."/>
            <person name="Barry K.W."/>
            <person name="Cichocki N."/>
            <person name="Veneault-Fourrey C."/>
            <person name="LaButti K."/>
            <person name="Lindquist E.A."/>
            <person name="Lipzen A."/>
            <person name="Lundell T."/>
            <person name="Morin E."/>
            <person name="Murat C."/>
            <person name="Riley R."/>
            <person name="Ohm R."/>
            <person name="Sun H."/>
            <person name="Tunlid A."/>
            <person name="Henrissat B."/>
            <person name="Grigoriev I.V."/>
            <person name="Hibbett D.S."/>
            <person name="Martin F."/>
        </authorList>
    </citation>
    <scope>NUCLEOTIDE SEQUENCE [LARGE SCALE GENOMIC DNA]</scope>
    <source>
        <strain evidence="6">MAFF 305830</strain>
    </source>
</reference>
<dbReference type="PANTHER" id="PTHR11066:SF34">
    <property type="entry name" value="ACYL-COENZYME A THIOESTERASE 8"/>
    <property type="match status" value="1"/>
</dbReference>
<dbReference type="InterPro" id="IPR049450">
    <property type="entry name" value="ACOT8-like_C"/>
</dbReference>
<dbReference type="GO" id="GO:0047617">
    <property type="term" value="F:fatty acyl-CoA hydrolase activity"/>
    <property type="evidence" value="ECO:0007669"/>
    <property type="project" value="InterPro"/>
</dbReference>
<dbReference type="EMBL" id="KN824437">
    <property type="protein sequence ID" value="KIM20399.1"/>
    <property type="molecule type" value="Genomic_DNA"/>
</dbReference>
<dbReference type="STRING" id="933852.A0A0C3AK15"/>
<dbReference type="InterPro" id="IPR049449">
    <property type="entry name" value="TesB_ACOT8-like_N"/>
</dbReference>
<gene>
    <name evidence="5" type="ORF">M408DRAFT_82054</name>
</gene>
<dbReference type="Proteomes" id="UP000054097">
    <property type="component" value="Unassembled WGS sequence"/>
</dbReference>
<evidence type="ECO:0000256" key="2">
    <source>
        <dbReference type="ARBA" id="ARBA00022801"/>
    </source>
</evidence>
<comment type="similarity">
    <text evidence="1">Belongs to the C/M/P thioester hydrolase family.</text>
</comment>
<dbReference type="CDD" id="cd03445">
    <property type="entry name" value="Thioesterase_II_repeat2"/>
    <property type="match status" value="1"/>
</dbReference>
<dbReference type="InterPro" id="IPR042171">
    <property type="entry name" value="Acyl-CoA_hotdog"/>
</dbReference>
<feature type="domain" description="Acyl-CoA thioesterase-like N-terminal HotDog" evidence="3">
    <location>
        <begin position="37"/>
        <end position="113"/>
    </location>
</feature>
<dbReference type="Gene3D" id="2.40.160.210">
    <property type="entry name" value="Acyl-CoA thioesterase, double hotdog domain"/>
    <property type="match status" value="1"/>
</dbReference>
<sequence>MDEITPSAEHESIATSLELEQLDKNLFRSRTLYLPKGARGVFGGQVISQAVVAATNCVDPQFGLHCYFLLSASPAIPVNYYVERLREGRTYATRSIKAFQNGVLVFTMTCSFQKPELEQPIHQRPMPPGIPSPNACLLVEEELAQYLNAPDLSDELRKYIQQNILERQKGPIAIKDTPKYRSADGVLTQAFWMRAKAVPKYELPFQKCILSYMSDLRFLGVAATEMGLSRRRPWPKNLGMMSTLDHTVWFYRYVGSMNSCQYN</sequence>
<accession>A0A0C3AK15</accession>
<keyword evidence="2" id="KW-0378">Hydrolase</keyword>
<dbReference type="Pfam" id="PF13622">
    <property type="entry name" value="4HBT_3"/>
    <property type="match status" value="1"/>
</dbReference>
<evidence type="ECO:0000313" key="6">
    <source>
        <dbReference type="Proteomes" id="UP000054097"/>
    </source>
</evidence>
<proteinExistence type="inferred from homology"/>
<dbReference type="PANTHER" id="PTHR11066">
    <property type="entry name" value="ACYL-COA THIOESTERASE"/>
    <property type="match status" value="1"/>
</dbReference>
<dbReference type="SUPFAM" id="SSF54637">
    <property type="entry name" value="Thioesterase/thiol ester dehydrase-isomerase"/>
    <property type="match status" value="2"/>
</dbReference>
<evidence type="ECO:0000259" key="3">
    <source>
        <dbReference type="Pfam" id="PF13622"/>
    </source>
</evidence>
<dbReference type="GO" id="GO:0009062">
    <property type="term" value="P:fatty acid catabolic process"/>
    <property type="evidence" value="ECO:0007669"/>
    <property type="project" value="TreeGrafter"/>
</dbReference>
<evidence type="ECO:0000256" key="1">
    <source>
        <dbReference type="ARBA" id="ARBA00006538"/>
    </source>
</evidence>
<name>A0A0C3AK15_SERVB</name>
<dbReference type="OrthoDB" id="68328at2759"/>
<dbReference type="GO" id="GO:0005782">
    <property type="term" value="C:peroxisomal matrix"/>
    <property type="evidence" value="ECO:0007669"/>
    <property type="project" value="UniProtKB-SubCell"/>
</dbReference>
<dbReference type="AlphaFoldDB" id="A0A0C3AK15"/>
<evidence type="ECO:0000259" key="4">
    <source>
        <dbReference type="Pfam" id="PF20789"/>
    </source>
</evidence>
<protein>
    <recommendedName>
        <fullName evidence="7">Acyl-CoA thioesterase II domain-containing protein</fullName>
    </recommendedName>
</protein>
<dbReference type="InterPro" id="IPR029069">
    <property type="entry name" value="HotDog_dom_sf"/>
</dbReference>
<organism evidence="5 6">
    <name type="scientific">Serendipita vermifera MAFF 305830</name>
    <dbReference type="NCBI Taxonomy" id="933852"/>
    <lineage>
        <taxon>Eukaryota</taxon>
        <taxon>Fungi</taxon>
        <taxon>Dikarya</taxon>
        <taxon>Basidiomycota</taxon>
        <taxon>Agaricomycotina</taxon>
        <taxon>Agaricomycetes</taxon>
        <taxon>Sebacinales</taxon>
        <taxon>Serendipitaceae</taxon>
        <taxon>Serendipita</taxon>
    </lineage>
</organism>
<keyword evidence="6" id="KW-1185">Reference proteome</keyword>
<dbReference type="GO" id="GO:0006637">
    <property type="term" value="P:acyl-CoA metabolic process"/>
    <property type="evidence" value="ECO:0007669"/>
    <property type="project" value="InterPro"/>
</dbReference>
<evidence type="ECO:0008006" key="7">
    <source>
        <dbReference type="Google" id="ProtNLM"/>
    </source>
</evidence>
<feature type="domain" description="Acyl-CoA thioesterase-like C-terminal" evidence="4">
    <location>
        <begin position="178"/>
        <end position="252"/>
    </location>
</feature>
<dbReference type="InterPro" id="IPR003703">
    <property type="entry name" value="Acyl_CoA_thio"/>
</dbReference>
<dbReference type="HOGENOM" id="CLU_032690_1_0_1"/>